<evidence type="ECO:0000313" key="3">
    <source>
        <dbReference type="Proteomes" id="UP001158049"/>
    </source>
</evidence>
<proteinExistence type="predicted"/>
<comment type="caution">
    <text evidence="2">The sequence shown here is derived from an EMBL/GenBank/DDBJ whole genome shotgun (WGS) entry which is preliminary data.</text>
</comment>
<gene>
    <name evidence="2" type="ORF">SAMN06295970_12224</name>
</gene>
<dbReference type="InterPro" id="IPR008769">
    <property type="entry name" value="PhaF_PhaI"/>
</dbReference>
<dbReference type="EMBL" id="FXUL01000022">
    <property type="protein sequence ID" value="SMP75050.1"/>
    <property type="molecule type" value="Genomic_DNA"/>
</dbReference>
<feature type="compositionally biased region" description="Low complexity" evidence="1">
    <location>
        <begin position="155"/>
        <end position="164"/>
    </location>
</feature>
<evidence type="ECO:0000313" key="2">
    <source>
        <dbReference type="EMBL" id="SMP75050.1"/>
    </source>
</evidence>
<evidence type="ECO:0000256" key="1">
    <source>
        <dbReference type="SAM" id="MobiDB-lite"/>
    </source>
</evidence>
<feature type="compositionally biased region" description="Basic residues" evidence="1">
    <location>
        <begin position="165"/>
        <end position="175"/>
    </location>
</feature>
<dbReference type="PANTHER" id="PTHR38664">
    <property type="entry name" value="SLR0058 PROTEIN"/>
    <property type="match status" value="1"/>
</dbReference>
<organism evidence="2 3">
    <name type="scientific">Noviherbaspirillum suwonense</name>
    <dbReference type="NCBI Taxonomy" id="1224511"/>
    <lineage>
        <taxon>Bacteria</taxon>
        <taxon>Pseudomonadati</taxon>
        <taxon>Pseudomonadota</taxon>
        <taxon>Betaproteobacteria</taxon>
        <taxon>Burkholderiales</taxon>
        <taxon>Oxalobacteraceae</taxon>
        <taxon>Noviherbaspirillum</taxon>
    </lineage>
</organism>
<sequence length="175" mass="18340">MARKLRELAGPDGDDATLMDSVCQSAHQIWQAGLGAFATAQGQGEALFGKLVERGASVQKRIEDSTGHALPAPPAGAMAGSWEKLEKVFEQRVGRALHSLGVPTREDIQALTRQIEALNQAISRLPTGAHISPDALVQTAKRAAPAVRARRTARAADAVASAPAARKKPRTPGAA</sequence>
<protein>
    <submittedName>
        <fullName evidence="2">Poly(Hydroxyalkanoate) granule-associated protein</fullName>
    </submittedName>
</protein>
<accession>A0ABY1QLT8</accession>
<dbReference type="Proteomes" id="UP001158049">
    <property type="component" value="Unassembled WGS sequence"/>
</dbReference>
<feature type="region of interest" description="Disordered" evidence="1">
    <location>
        <begin position="150"/>
        <end position="175"/>
    </location>
</feature>
<dbReference type="Pfam" id="PF05597">
    <property type="entry name" value="Phasin"/>
    <property type="match status" value="1"/>
</dbReference>
<keyword evidence="3" id="KW-1185">Reference proteome</keyword>
<dbReference type="PANTHER" id="PTHR38664:SF1">
    <property type="entry name" value="SLR0058 PROTEIN"/>
    <property type="match status" value="1"/>
</dbReference>
<reference evidence="2 3" key="1">
    <citation type="submission" date="2017-05" db="EMBL/GenBank/DDBJ databases">
        <authorList>
            <person name="Varghese N."/>
            <person name="Submissions S."/>
        </authorList>
    </citation>
    <scope>NUCLEOTIDE SEQUENCE [LARGE SCALE GENOMIC DNA]</scope>
    <source>
        <strain evidence="2 3">DSM 26001</strain>
    </source>
</reference>
<dbReference type="RefSeq" id="WP_283444560.1">
    <property type="nucleotide sequence ID" value="NZ_FXUL01000022.1"/>
</dbReference>
<name>A0ABY1QLT8_9BURK</name>